<dbReference type="InterPro" id="IPR018989">
    <property type="entry name" value="DUF2001"/>
</dbReference>
<dbReference type="Gene3D" id="2.30.110.40">
    <property type="entry name" value="Phage tail tube protein"/>
    <property type="match status" value="1"/>
</dbReference>
<accession>A0A6L6XDL9</accession>
<dbReference type="SUPFAM" id="SSF69279">
    <property type="entry name" value="Phage tail proteins"/>
    <property type="match status" value="1"/>
</dbReference>
<sequence length="160" mass="17781">MGNTAIMDAGDAVYGSLAECFITIGKRRYNFMNLTEFESKWDVTISDVKILGKVGMGHKAAGGKGTWKGTAHYNQSVLRTMANQYQKTGNLPYFEIQVSNEDPSSSAGRQTIIHRGCLCDSFILAKFQAGEEILDEDISGTFESWDMPEKFKELKGFKTN</sequence>
<evidence type="ECO:0000313" key="2">
    <source>
        <dbReference type="Proteomes" id="UP000479531"/>
    </source>
</evidence>
<evidence type="ECO:0008006" key="3">
    <source>
        <dbReference type="Google" id="ProtNLM"/>
    </source>
</evidence>
<reference evidence="1 2" key="1">
    <citation type="submission" date="2019-10" db="EMBL/GenBank/DDBJ databases">
        <title>Roseburia spp. ameliorate alcoholic fatty liver via restoration of gut barrier function.</title>
        <authorList>
            <person name="Seo B."/>
            <person name="Ko G."/>
        </authorList>
    </citation>
    <scope>NUCLEOTIDE SEQUENCE [LARGE SCALE GENOMIC DNA]</scope>
    <source>
        <strain evidence="1 2">SNUG30017</strain>
    </source>
</reference>
<proteinExistence type="predicted"/>
<dbReference type="RefSeq" id="WP_157350177.1">
    <property type="nucleotide sequence ID" value="NZ_WGGT01000004.1"/>
</dbReference>
<name>A0A6L6XDL9_9FIRM</name>
<dbReference type="InterPro" id="IPR038628">
    <property type="entry name" value="XkdM-like_sf"/>
</dbReference>
<dbReference type="EMBL" id="WGGT01000004">
    <property type="protein sequence ID" value="MVQ45048.1"/>
    <property type="molecule type" value="Genomic_DNA"/>
</dbReference>
<dbReference type="AlphaFoldDB" id="A0A6L6XDL9"/>
<protein>
    <recommendedName>
        <fullName evidence="3">Phage portal protein</fullName>
    </recommendedName>
</protein>
<organism evidence="1 2">
    <name type="scientific">Roseburia intestinalis</name>
    <dbReference type="NCBI Taxonomy" id="166486"/>
    <lineage>
        <taxon>Bacteria</taxon>
        <taxon>Bacillati</taxon>
        <taxon>Bacillota</taxon>
        <taxon>Clostridia</taxon>
        <taxon>Lachnospirales</taxon>
        <taxon>Lachnospiraceae</taxon>
        <taxon>Roseburia</taxon>
    </lineage>
</organism>
<evidence type="ECO:0000313" key="1">
    <source>
        <dbReference type="EMBL" id="MVQ45048.1"/>
    </source>
</evidence>
<comment type="caution">
    <text evidence="1">The sequence shown here is derived from an EMBL/GenBank/DDBJ whole genome shotgun (WGS) entry which is preliminary data.</text>
</comment>
<dbReference type="Pfam" id="PF09393">
    <property type="entry name" value="DUF2001"/>
    <property type="match status" value="1"/>
</dbReference>
<dbReference type="Proteomes" id="UP000479531">
    <property type="component" value="Unassembled WGS sequence"/>
</dbReference>
<gene>
    <name evidence="1" type="ORF">GCK47_04860</name>
</gene>